<keyword evidence="3" id="KW-1185">Reference proteome</keyword>
<feature type="domain" description="Methyltransferase FkbM" evidence="1">
    <location>
        <begin position="3"/>
        <end position="66"/>
    </location>
</feature>
<accession>A0A9D3YXA9</accession>
<evidence type="ECO:0000313" key="3">
    <source>
        <dbReference type="Proteomes" id="UP000828390"/>
    </source>
</evidence>
<protein>
    <recommendedName>
        <fullName evidence="1">Methyltransferase FkbM domain-containing protein</fullName>
    </recommendedName>
</protein>
<dbReference type="Proteomes" id="UP000828390">
    <property type="component" value="Unassembled WGS sequence"/>
</dbReference>
<evidence type="ECO:0000259" key="1">
    <source>
        <dbReference type="Pfam" id="PF05050"/>
    </source>
</evidence>
<proteinExistence type="predicted"/>
<evidence type="ECO:0000313" key="2">
    <source>
        <dbReference type="EMBL" id="KAH3707021.1"/>
    </source>
</evidence>
<dbReference type="AlphaFoldDB" id="A0A9D3YXA9"/>
<reference evidence="2" key="2">
    <citation type="submission" date="2020-11" db="EMBL/GenBank/DDBJ databases">
        <authorList>
            <person name="McCartney M.A."/>
            <person name="Auch B."/>
            <person name="Kono T."/>
            <person name="Mallez S."/>
            <person name="Becker A."/>
            <person name="Gohl D.M."/>
            <person name="Silverstein K.A.T."/>
            <person name="Koren S."/>
            <person name="Bechman K.B."/>
            <person name="Herman A."/>
            <person name="Abrahante J.E."/>
            <person name="Garbe J."/>
        </authorList>
    </citation>
    <scope>NUCLEOTIDE SEQUENCE</scope>
    <source>
        <strain evidence="2">Duluth1</strain>
        <tissue evidence="2">Whole animal</tissue>
    </source>
</reference>
<sequence>MTKYDVQTMDLAEFIRTSIQPLRPEKVLIKMDIEGSEFMVLPHLNENELLCNNIITAMTIELHDWEKTSFTSSLTIPSLKGLLQAQACKPTLIMDLDDETYNNDVDI</sequence>
<reference evidence="2" key="1">
    <citation type="journal article" date="2019" name="bioRxiv">
        <title>The Genome of the Zebra Mussel, Dreissena polymorpha: A Resource for Invasive Species Research.</title>
        <authorList>
            <person name="McCartney M.A."/>
            <person name="Auch B."/>
            <person name="Kono T."/>
            <person name="Mallez S."/>
            <person name="Zhang Y."/>
            <person name="Obille A."/>
            <person name="Becker A."/>
            <person name="Abrahante J.E."/>
            <person name="Garbe J."/>
            <person name="Badalamenti J.P."/>
            <person name="Herman A."/>
            <person name="Mangelson H."/>
            <person name="Liachko I."/>
            <person name="Sullivan S."/>
            <person name="Sone E.D."/>
            <person name="Koren S."/>
            <person name="Silverstein K.A.T."/>
            <person name="Beckman K.B."/>
            <person name="Gohl D.M."/>
        </authorList>
    </citation>
    <scope>NUCLEOTIDE SEQUENCE</scope>
    <source>
        <strain evidence="2">Duluth1</strain>
        <tissue evidence="2">Whole animal</tissue>
    </source>
</reference>
<dbReference type="InterPro" id="IPR006342">
    <property type="entry name" value="FkbM_mtfrase"/>
</dbReference>
<gene>
    <name evidence="2" type="ORF">DPMN_066414</name>
</gene>
<name>A0A9D3YXA9_DREPO</name>
<dbReference type="Gene3D" id="3.40.50.150">
    <property type="entry name" value="Vaccinia Virus protein VP39"/>
    <property type="match status" value="1"/>
</dbReference>
<dbReference type="EMBL" id="JAIWYP010000014">
    <property type="protein sequence ID" value="KAH3707021.1"/>
    <property type="molecule type" value="Genomic_DNA"/>
</dbReference>
<comment type="caution">
    <text evidence="2">The sequence shown here is derived from an EMBL/GenBank/DDBJ whole genome shotgun (WGS) entry which is preliminary data.</text>
</comment>
<dbReference type="Pfam" id="PF05050">
    <property type="entry name" value="Methyltransf_21"/>
    <property type="match status" value="1"/>
</dbReference>
<dbReference type="InterPro" id="IPR029063">
    <property type="entry name" value="SAM-dependent_MTases_sf"/>
</dbReference>
<organism evidence="2 3">
    <name type="scientific">Dreissena polymorpha</name>
    <name type="common">Zebra mussel</name>
    <name type="synonym">Mytilus polymorpha</name>
    <dbReference type="NCBI Taxonomy" id="45954"/>
    <lineage>
        <taxon>Eukaryota</taxon>
        <taxon>Metazoa</taxon>
        <taxon>Spiralia</taxon>
        <taxon>Lophotrochozoa</taxon>
        <taxon>Mollusca</taxon>
        <taxon>Bivalvia</taxon>
        <taxon>Autobranchia</taxon>
        <taxon>Heteroconchia</taxon>
        <taxon>Euheterodonta</taxon>
        <taxon>Imparidentia</taxon>
        <taxon>Neoheterodontei</taxon>
        <taxon>Myida</taxon>
        <taxon>Dreissenoidea</taxon>
        <taxon>Dreissenidae</taxon>
        <taxon>Dreissena</taxon>
    </lineage>
</organism>